<organism evidence="5">
    <name type="scientific">Cupriavidus oxalaticus</name>
    <dbReference type="NCBI Taxonomy" id="96344"/>
    <lineage>
        <taxon>Bacteria</taxon>
        <taxon>Pseudomonadati</taxon>
        <taxon>Pseudomonadota</taxon>
        <taxon>Betaproteobacteria</taxon>
        <taxon>Burkholderiales</taxon>
        <taxon>Burkholderiaceae</taxon>
        <taxon>Cupriavidus</taxon>
    </lineage>
</organism>
<evidence type="ECO:0000256" key="2">
    <source>
        <dbReference type="SAM" id="Phobius"/>
    </source>
</evidence>
<dbReference type="InterPro" id="IPR028087">
    <property type="entry name" value="Tad_N"/>
</dbReference>
<feature type="domain" description="Putative Flp pilus-assembly TadG-like N-terminal" evidence="3">
    <location>
        <begin position="20"/>
        <end position="67"/>
    </location>
</feature>
<keyword evidence="6" id="KW-1185">Reference proteome</keyword>
<dbReference type="EMBL" id="OGUS01000128">
    <property type="protein sequence ID" value="SPC16812.1"/>
    <property type="molecule type" value="Genomic_DNA"/>
</dbReference>
<accession>A0A375G9X0</accession>
<dbReference type="RefSeq" id="WP_063237010.1">
    <property type="nucleotide sequence ID" value="NZ_CP069810.1"/>
</dbReference>
<dbReference type="OrthoDB" id="8595764at2"/>
<sequence>MVLSSPSRRRAKPRLARQRGAVAIMVGLSLAVLIGFVGLALDLGKLYVAKSEQQNSMDACALAAARDLTGATPLAVAEAAGITAGSINKMMFQKETTSLVADLSVQFSDAPDHAFYPKDSAIGAYPLDTIKYVKCSNQRSGIATWFIQVLNLLPQVNIGPSTVSSFAMATTASAQTACAIPIFVCKPDPASPYKIGQWLSSKFDASNPSQYGPGSFGWASLVEDNAKSLMEQLQGAGQCNLTGIEKVGTQGNVNSVPDYWNSRFGIAPPSGKRLGVPDFTGYAYNDTTWSAKENAYPDFVNKRKAYERYQGDAAMGWTNPNGTKGTPLSQEEYKSGADRRLMLAPVVDCAAFSGGKAPVTAWACLLMIEPMQNNGNNNAVRVEYRGISTSAGSPCATQGIPGSGTGAGPQVPMLVQ</sequence>
<feature type="region of interest" description="Disordered" evidence="1">
    <location>
        <begin position="395"/>
        <end position="416"/>
    </location>
</feature>
<evidence type="ECO:0000313" key="4">
    <source>
        <dbReference type="EMBL" id="QRQ94909.1"/>
    </source>
</evidence>
<reference evidence="4 6" key="2">
    <citation type="submission" date="2021-02" db="EMBL/GenBank/DDBJ databases">
        <title>Complete Genome Sequence of Cupriavidus oxalaticus Strain Ox1, a Soil Oxalate-Degrading Species.</title>
        <authorList>
            <person name="Palmieri F."/>
            <person name="Udriet P."/>
            <person name="Deuasquier M."/>
            <person name="Beaudoing E."/>
            <person name="Johnson S.L."/>
            <person name="Davenport K.W."/>
            <person name="Chain P.S."/>
            <person name="Bindschedler S."/>
            <person name="Junier P."/>
        </authorList>
    </citation>
    <scope>NUCLEOTIDE SEQUENCE [LARGE SCALE GENOMIC DNA]</scope>
    <source>
        <strain evidence="4 6">Ox1</strain>
    </source>
</reference>
<evidence type="ECO:0000313" key="6">
    <source>
        <dbReference type="Proteomes" id="UP000623307"/>
    </source>
</evidence>
<dbReference type="GeneID" id="303490973"/>
<feature type="transmembrane region" description="Helical" evidence="2">
    <location>
        <begin position="21"/>
        <end position="41"/>
    </location>
</feature>
<keyword evidence="2" id="KW-1133">Transmembrane helix</keyword>
<evidence type="ECO:0000313" key="5">
    <source>
        <dbReference type="EMBL" id="SPC16812.1"/>
    </source>
</evidence>
<evidence type="ECO:0000259" key="3">
    <source>
        <dbReference type="Pfam" id="PF13400"/>
    </source>
</evidence>
<dbReference type="AlphaFoldDB" id="A0A375G9X0"/>
<reference evidence="5" key="1">
    <citation type="submission" date="2018-01" db="EMBL/GenBank/DDBJ databases">
        <authorList>
            <person name="Clerissi C."/>
        </authorList>
    </citation>
    <scope>NUCLEOTIDE SEQUENCE</scope>
    <source>
        <strain evidence="5">Cupriavidus oxalaticus LMG 2235</strain>
    </source>
</reference>
<gene>
    <name evidence="5" type="ORF">CO2235_60029</name>
    <name evidence="4" type="ORF">JTE92_15620</name>
</gene>
<dbReference type="Pfam" id="PF13400">
    <property type="entry name" value="Tad"/>
    <property type="match status" value="1"/>
</dbReference>
<dbReference type="Proteomes" id="UP000256862">
    <property type="component" value="Chromosome CO2235"/>
</dbReference>
<keyword evidence="2" id="KW-0812">Transmembrane</keyword>
<name>A0A375G9X0_9BURK</name>
<evidence type="ECO:0000256" key="1">
    <source>
        <dbReference type="SAM" id="MobiDB-lite"/>
    </source>
</evidence>
<dbReference type="Proteomes" id="UP000623307">
    <property type="component" value="Chromosome 2"/>
</dbReference>
<keyword evidence="2" id="KW-0472">Membrane</keyword>
<protein>
    <submittedName>
        <fullName evidence="5">Pilus assembly protein TadG</fullName>
    </submittedName>
    <submittedName>
        <fullName evidence="4">Tad domain-containing protein</fullName>
    </submittedName>
</protein>
<proteinExistence type="predicted"/>
<dbReference type="EMBL" id="CP069812">
    <property type="protein sequence ID" value="QRQ94909.1"/>
    <property type="molecule type" value="Genomic_DNA"/>
</dbReference>